<organism evidence="1 2">
    <name type="scientific">Paenimyroides baculatum</name>
    <dbReference type="NCBI Taxonomy" id="2608000"/>
    <lineage>
        <taxon>Bacteria</taxon>
        <taxon>Pseudomonadati</taxon>
        <taxon>Bacteroidota</taxon>
        <taxon>Flavobacteriia</taxon>
        <taxon>Flavobacteriales</taxon>
        <taxon>Flavobacteriaceae</taxon>
        <taxon>Paenimyroides</taxon>
    </lineage>
</organism>
<name>A0A5M6CH45_9FLAO</name>
<proteinExistence type="predicted"/>
<gene>
    <name evidence="1" type="ORF">F0460_09365</name>
</gene>
<protein>
    <submittedName>
        <fullName evidence="1">Uncharacterized protein</fullName>
    </submittedName>
</protein>
<accession>A0A5M6CH45</accession>
<dbReference type="Proteomes" id="UP000325141">
    <property type="component" value="Unassembled WGS sequence"/>
</dbReference>
<comment type="caution">
    <text evidence="1">The sequence shown here is derived from an EMBL/GenBank/DDBJ whole genome shotgun (WGS) entry which is preliminary data.</text>
</comment>
<evidence type="ECO:0000313" key="2">
    <source>
        <dbReference type="Proteomes" id="UP000325141"/>
    </source>
</evidence>
<keyword evidence="2" id="KW-1185">Reference proteome</keyword>
<evidence type="ECO:0000313" key="1">
    <source>
        <dbReference type="EMBL" id="KAA5534306.1"/>
    </source>
</evidence>
<dbReference type="EMBL" id="VWSG01000006">
    <property type="protein sequence ID" value="KAA5534306.1"/>
    <property type="molecule type" value="Genomic_DNA"/>
</dbReference>
<sequence length="141" mass="16427">MNLTISPPFYGGYNYHIGTNSSYFINANGASGTVYYKCHLYCWSGARTITTPLEPIVTIEKEVLNQHSYYFDISDYLKILIEPEIHDFLNSEDYDCGYRWVCWKIEYFDGLSNLIHTYSSPQYFASAGFRWNEYVSNAPRC</sequence>
<dbReference type="RefSeq" id="WP_150012540.1">
    <property type="nucleotide sequence ID" value="NZ_VWSG01000006.1"/>
</dbReference>
<reference evidence="1 2" key="1">
    <citation type="submission" date="2019-09" db="EMBL/GenBank/DDBJ databases">
        <title>Genome sequence and assembly of Flavobacterium sp.</title>
        <authorList>
            <person name="Chhetri G."/>
        </authorList>
    </citation>
    <scope>NUCLEOTIDE SEQUENCE [LARGE SCALE GENOMIC DNA]</scope>
    <source>
        <strain evidence="1 2">SNL9</strain>
    </source>
</reference>
<dbReference type="AlphaFoldDB" id="A0A5M6CH45"/>